<evidence type="ECO:0000256" key="5">
    <source>
        <dbReference type="ARBA" id="ARBA00022898"/>
    </source>
</evidence>
<dbReference type="GO" id="GO:0006526">
    <property type="term" value="P:L-arginine biosynthetic process"/>
    <property type="evidence" value="ECO:0007669"/>
    <property type="project" value="UniProtKB-ARBA"/>
</dbReference>
<comment type="pathway">
    <text evidence="6">Amino-acid biosynthesis.</text>
</comment>
<evidence type="ECO:0000256" key="1">
    <source>
        <dbReference type="ARBA" id="ARBA00001933"/>
    </source>
</evidence>
<dbReference type="GO" id="GO:0008483">
    <property type="term" value="F:transaminase activity"/>
    <property type="evidence" value="ECO:0007669"/>
    <property type="project" value="UniProtKB-KW"/>
</dbReference>
<comment type="caution">
    <text evidence="8">The sequence shown here is derived from an EMBL/GenBank/DDBJ whole genome shotgun (WGS) entry which is preliminary data.</text>
</comment>
<evidence type="ECO:0000256" key="6">
    <source>
        <dbReference type="ARBA" id="ARBA00029440"/>
    </source>
</evidence>
<protein>
    <submittedName>
        <fullName evidence="8">Acetylornithine aminotransferase</fullName>
    </submittedName>
</protein>
<keyword evidence="2 8" id="KW-0032">Aminotransferase</keyword>
<dbReference type="PIRSF" id="PIRSF000521">
    <property type="entry name" value="Transaminase_4ab_Lys_Orn"/>
    <property type="match status" value="1"/>
</dbReference>
<dbReference type="CDD" id="cd00610">
    <property type="entry name" value="OAT_like"/>
    <property type="match status" value="1"/>
</dbReference>
<dbReference type="Gene3D" id="3.90.1150.10">
    <property type="entry name" value="Aspartate Aminotransferase, domain 1"/>
    <property type="match status" value="1"/>
</dbReference>
<dbReference type="AlphaFoldDB" id="A0A6A0B7V9"/>
<dbReference type="InterPro" id="IPR050103">
    <property type="entry name" value="Class-III_PLP-dep_AT"/>
</dbReference>
<evidence type="ECO:0000256" key="3">
    <source>
        <dbReference type="ARBA" id="ARBA00022605"/>
    </source>
</evidence>
<keyword evidence="3" id="KW-0028">Amino-acid biosynthesis</keyword>
<evidence type="ECO:0000313" key="8">
    <source>
        <dbReference type="EMBL" id="GFH40875.1"/>
    </source>
</evidence>
<dbReference type="NCBIfam" id="NF002325">
    <property type="entry name" value="PRK01278.1"/>
    <property type="match status" value="1"/>
</dbReference>
<dbReference type="NCBIfam" id="NF002797">
    <property type="entry name" value="PRK02936.1"/>
    <property type="match status" value="1"/>
</dbReference>
<dbReference type="Proteomes" id="UP000475928">
    <property type="component" value="Unassembled WGS sequence"/>
</dbReference>
<dbReference type="InterPro" id="IPR049704">
    <property type="entry name" value="Aminotrans_3_PPA_site"/>
</dbReference>
<comment type="cofactor">
    <cofactor evidence="1">
        <name>pyridoxal 5'-phosphate</name>
        <dbReference type="ChEBI" id="CHEBI:597326"/>
    </cofactor>
</comment>
<keyword evidence="4 8" id="KW-0808">Transferase</keyword>
<evidence type="ECO:0000256" key="2">
    <source>
        <dbReference type="ARBA" id="ARBA00022576"/>
    </source>
</evidence>
<dbReference type="Gene3D" id="3.40.640.10">
    <property type="entry name" value="Type I PLP-dependent aspartate aminotransferase-like (Major domain)"/>
    <property type="match status" value="1"/>
</dbReference>
<dbReference type="PANTHER" id="PTHR11986">
    <property type="entry name" value="AMINOTRANSFERASE CLASS III"/>
    <property type="match status" value="1"/>
</dbReference>
<dbReference type="PANTHER" id="PTHR11986:SF79">
    <property type="entry name" value="ACETYLORNITHINE AMINOTRANSFERASE, MITOCHONDRIAL"/>
    <property type="match status" value="1"/>
</dbReference>
<gene>
    <name evidence="8" type="primary">argD</name>
    <name evidence="8" type="ORF">Hs20B_12730</name>
</gene>
<dbReference type="InterPro" id="IPR015422">
    <property type="entry name" value="PyrdxlP-dep_Trfase_small"/>
</dbReference>
<name>A0A6A0B7V9_9LACT</name>
<evidence type="ECO:0000256" key="7">
    <source>
        <dbReference type="RuleBase" id="RU003560"/>
    </source>
</evidence>
<keyword evidence="5 7" id="KW-0663">Pyridoxal phosphate</keyword>
<dbReference type="GO" id="GO:0030170">
    <property type="term" value="F:pyridoxal phosphate binding"/>
    <property type="evidence" value="ECO:0007669"/>
    <property type="project" value="InterPro"/>
</dbReference>
<evidence type="ECO:0000256" key="4">
    <source>
        <dbReference type="ARBA" id="ARBA00022679"/>
    </source>
</evidence>
<dbReference type="InterPro" id="IPR015424">
    <property type="entry name" value="PyrdxlP-dep_Trfase"/>
</dbReference>
<accession>A0A6A0B7V9</accession>
<organism evidence="8 9">
    <name type="scientific">Pseudolactococcus insecticola</name>
    <dbReference type="NCBI Taxonomy" id="2709158"/>
    <lineage>
        <taxon>Bacteria</taxon>
        <taxon>Bacillati</taxon>
        <taxon>Bacillota</taxon>
        <taxon>Bacilli</taxon>
        <taxon>Lactobacillales</taxon>
        <taxon>Streptococcaceae</taxon>
        <taxon>Pseudolactococcus</taxon>
    </lineage>
</organism>
<keyword evidence="9" id="KW-1185">Reference proteome</keyword>
<reference evidence="8 9" key="1">
    <citation type="submission" date="2020-02" db="EMBL/GenBank/DDBJ databases">
        <title>Draft genome sequence of Lactococcus sp. Hs20B0-1.</title>
        <authorList>
            <person name="Noda S."/>
            <person name="Yuki M."/>
            <person name="Ohkuma M."/>
        </authorList>
    </citation>
    <scope>NUCLEOTIDE SEQUENCE [LARGE SCALE GENOMIC DNA]</scope>
    <source>
        <strain evidence="8 9">Hs20B0-1</strain>
    </source>
</reference>
<dbReference type="PROSITE" id="PS00600">
    <property type="entry name" value="AA_TRANSFER_CLASS_3"/>
    <property type="match status" value="1"/>
</dbReference>
<dbReference type="InterPro" id="IPR015421">
    <property type="entry name" value="PyrdxlP-dep_Trfase_major"/>
</dbReference>
<comment type="similarity">
    <text evidence="7">Belongs to the class-III pyridoxal-phosphate-dependent aminotransferase family.</text>
</comment>
<dbReference type="NCBIfam" id="TIGR00707">
    <property type="entry name" value="argD"/>
    <property type="match status" value="1"/>
</dbReference>
<dbReference type="GO" id="GO:0042802">
    <property type="term" value="F:identical protein binding"/>
    <property type="evidence" value="ECO:0007669"/>
    <property type="project" value="TreeGrafter"/>
</dbReference>
<dbReference type="SUPFAM" id="SSF53383">
    <property type="entry name" value="PLP-dependent transferases"/>
    <property type="match status" value="1"/>
</dbReference>
<proteinExistence type="inferred from homology"/>
<dbReference type="FunFam" id="3.40.640.10:FF:000004">
    <property type="entry name" value="Acetylornithine aminotransferase"/>
    <property type="match status" value="1"/>
</dbReference>
<sequence>MTNLLQNYGTRIPITFTHAEDVYLYDASGKKYLDFTSGIGVMNLGYSFEAGKSAVKTQIDAISHLSNLYENPLQEDVASFLNFSGAYKGFFANSGTEANEAALKLARLIKPDTDILAFVDGFHGRTFGSMSATMQDKIQAGFAPLVPNFTKAIYNDVASLKAAVTVKTGAIIFEIVQGEGGVMPITADFAQALKEFQKQGILLIIDEVQTGIGRTGKLFAFEHFGFEPDIFTSAKGLGNGLPVGAMFVKNEWADFFSAGKHGSTFGGNPLAMASAKAVLTELSQLEFLKDVRDKAEFFKQILSDKLAKKTSVKAIRNLGLMVGIQLSDESQLGQVLSEAREKGLLVLSAGHDVVRLLPPLVMTKAQLEAGVVILEEVL</sequence>
<evidence type="ECO:0000313" key="9">
    <source>
        <dbReference type="Proteomes" id="UP000475928"/>
    </source>
</evidence>
<dbReference type="InterPro" id="IPR005814">
    <property type="entry name" value="Aminotrans_3"/>
</dbReference>
<dbReference type="InterPro" id="IPR004636">
    <property type="entry name" value="AcOrn/SuccOrn_fam"/>
</dbReference>
<dbReference type="RefSeq" id="WP_172356813.1">
    <property type="nucleotide sequence ID" value="NZ_BLLH01000006.1"/>
</dbReference>
<dbReference type="Pfam" id="PF00202">
    <property type="entry name" value="Aminotran_3"/>
    <property type="match status" value="1"/>
</dbReference>
<dbReference type="EMBL" id="BLLH01000006">
    <property type="protein sequence ID" value="GFH40875.1"/>
    <property type="molecule type" value="Genomic_DNA"/>
</dbReference>